<dbReference type="Proteomes" id="UP000321735">
    <property type="component" value="Chromosome"/>
</dbReference>
<dbReference type="AlphaFoldDB" id="A0A9X7QNC0"/>
<evidence type="ECO:0000313" key="2">
    <source>
        <dbReference type="Proteomes" id="UP000321735"/>
    </source>
</evidence>
<dbReference type="RefSeq" id="WP_208743156.1">
    <property type="nucleotide sequence ID" value="NZ_CP031778.1"/>
</dbReference>
<gene>
    <name evidence="1" type="ORF">D0437_32710</name>
</gene>
<name>A0A9X7QNC0_BACCE</name>
<proteinExistence type="predicted"/>
<evidence type="ECO:0000313" key="1">
    <source>
        <dbReference type="EMBL" id="QDZ77424.1"/>
    </source>
</evidence>
<sequence>MIFLYRFDVKENGMDFVLNEQIAADMLPQYDDILLPVVTSLAETLQLYRSFSQHPTILTGKILDNNQLEVMLSKGLGEYIDPYTKNQLIFENGKRIADILVQVMDSHTVYN</sequence>
<dbReference type="EMBL" id="CP031778">
    <property type="protein sequence ID" value="QDZ77424.1"/>
    <property type="molecule type" value="Genomic_DNA"/>
</dbReference>
<accession>A0A9X7QNC0</accession>
<organism evidence="1 2">
    <name type="scientific">Bacillus cereus</name>
    <dbReference type="NCBI Taxonomy" id="1396"/>
    <lineage>
        <taxon>Bacteria</taxon>
        <taxon>Bacillati</taxon>
        <taxon>Bacillota</taxon>
        <taxon>Bacilli</taxon>
        <taxon>Bacillales</taxon>
        <taxon>Bacillaceae</taxon>
        <taxon>Bacillus</taxon>
        <taxon>Bacillus cereus group</taxon>
    </lineage>
</organism>
<reference evidence="1 2" key="1">
    <citation type="journal article" date="2019" name="Ecotoxicol. Environ. Saf.">
        <title>Microbial characterization of heavy metal resistant bacterial strains isolated from an electroplating wastewater treatment plant.</title>
        <authorList>
            <person name="Cai X."/>
            <person name="Zheng X."/>
            <person name="Zhang D."/>
            <person name="Iqbal W."/>
            <person name="Liu C."/>
            <person name="Yang B."/>
            <person name="Zhao X."/>
            <person name="Lu X."/>
            <person name="Mao Y."/>
        </authorList>
    </citation>
    <scope>NUCLEOTIDE SEQUENCE [LARGE SCALE GENOMIC DNA]</scope>
    <source>
        <strain evidence="1 2">Co1-1</strain>
    </source>
</reference>
<protein>
    <submittedName>
        <fullName evidence="1">Uncharacterized protein</fullName>
    </submittedName>
</protein>